<keyword evidence="12" id="KW-1185">Reference proteome</keyword>
<evidence type="ECO:0000256" key="2">
    <source>
        <dbReference type="ARBA" id="ARBA00022448"/>
    </source>
</evidence>
<evidence type="ECO:0000256" key="9">
    <source>
        <dbReference type="SAM" id="SignalP"/>
    </source>
</evidence>
<dbReference type="InterPro" id="IPR039426">
    <property type="entry name" value="TonB-dep_rcpt-like"/>
</dbReference>
<keyword evidence="2 7" id="KW-0813">Transport</keyword>
<dbReference type="Gene3D" id="2.170.130.10">
    <property type="entry name" value="TonB-dependent receptor, plug domain"/>
    <property type="match status" value="1"/>
</dbReference>
<dbReference type="PROSITE" id="PS52016">
    <property type="entry name" value="TONB_DEPENDENT_REC_3"/>
    <property type="match status" value="1"/>
</dbReference>
<keyword evidence="3 7" id="KW-1134">Transmembrane beta strand</keyword>
<dbReference type="OrthoDB" id="9768177at2"/>
<dbReference type="GO" id="GO:0033214">
    <property type="term" value="P:siderophore-iron import into cell"/>
    <property type="evidence" value="ECO:0007669"/>
    <property type="project" value="TreeGrafter"/>
</dbReference>
<dbReference type="InterPro" id="IPR023996">
    <property type="entry name" value="TonB-dep_OMP_SusC/RagA"/>
</dbReference>
<evidence type="ECO:0000256" key="7">
    <source>
        <dbReference type="PROSITE-ProRule" id="PRU01360"/>
    </source>
</evidence>
<gene>
    <name evidence="11" type="ORF">EDD80_11299</name>
</gene>
<evidence type="ECO:0000256" key="6">
    <source>
        <dbReference type="ARBA" id="ARBA00023237"/>
    </source>
</evidence>
<reference evidence="11 12" key="1">
    <citation type="submission" date="2019-03" db="EMBL/GenBank/DDBJ databases">
        <title>Genomic Encyclopedia of Type Strains, Phase IV (KMG-IV): sequencing the most valuable type-strain genomes for metagenomic binning, comparative biology and taxonomic classification.</title>
        <authorList>
            <person name="Goeker M."/>
        </authorList>
    </citation>
    <scope>NUCLEOTIDE SEQUENCE [LARGE SCALE GENOMIC DNA]</scope>
    <source>
        <strain evidence="11 12">DSM 21100</strain>
    </source>
</reference>
<name>A0A4R3KMV7_9SPHI</name>
<dbReference type="InterPro" id="IPR012910">
    <property type="entry name" value="Plug_dom"/>
</dbReference>
<evidence type="ECO:0000313" key="11">
    <source>
        <dbReference type="EMBL" id="TCS85524.1"/>
    </source>
</evidence>
<dbReference type="InterPro" id="IPR023997">
    <property type="entry name" value="TonB-dep_OMP_SusC/RagA_CS"/>
</dbReference>
<comment type="similarity">
    <text evidence="7">Belongs to the TonB-dependent receptor family.</text>
</comment>
<evidence type="ECO:0000256" key="4">
    <source>
        <dbReference type="ARBA" id="ARBA00022692"/>
    </source>
</evidence>
<keyword evidence="5 7" id="KW-0472">Membrane</keyword>
<feature type="compositionally biased region" description="Polar residues" evidence="8">
    <location>
        <begin position="176"/>
        <end position="187"/>
    </location>
</feature>
<keyword evidence="6 7" id="KW-0998">Cell outer membrane</keyword>
<dbReference type="Gene3D" id="2.40.170.20">
    <property type="entry name" value="TonB-dependent receptor, beta-barrel domain"/>
    <property type="match status" value="1"/>
</dbReference>
<dbReference type="InterPro" id="IPR036942">
    <property type="entry name" value="Beta-barrel_TonB_sf"/>
</dbReference>
<feature type="region of interest" description="Disordered" evidence="8">
    <location>
        <begin position="527"/>
        <end position="547"/>
    </location>
</feature>
<dbReference type="Proteomes" id="UP000295807">
    <property type="component" value="Unassembled WGS sequence"/>
</dbReference>
<accession>A0A4R3KMV7</accession>
<sequence length="1221" mass="135302">MRHRLTRNLRLIVLLCFFSGSLSLKAQDLASAGAENSSSGAESSPARAENLPDVLGRLESFFNIYFGYDHRLVKDVLVPSRLSRIVYRDPEQQLNFLLRPLHLDFVKVGEKDYVIRAADTGSGEAEGKLEAGAYLHRPFPQENRETFDLLSGRQQELRGTVSNESGEPLPGVSVQVKGTANGTSTDADGQFSLRVPGEDAVLVFTLIGYETREVTPGNQTELAVQLQPDAAQLDEVVVTALGISRDKKSLGYSVGEVDGEAMDNVGNENLLTSLSGRVSGVTINQTSGIGSSTSIIIRGASSLRNNQPLFVVDGVPVASSLGNVSDKGSGNKVDYGNAISDINPDDIESISVLKGPSAAALYGSRAGNGVILITTKSGKKGQGLGVNFSSSNVFEVPYRFLDFHYKYANGERPFLLEESSAYWGGLPLDVGNTAEQWNSPLDENGNKVPTELRSYPDNMKNFLETGITSTNNIALSGSSDKATYRVSYNNMTHKGLIPNSDLHRNGLSANGTYRILDDVSLSTNINFTRSNSKSRPQTAERNGNPLQHVYNWPHVDVRELENYWQEEGTQQLSPAPGDMDNPYFLAYELKNAYTRDRIFGNIKLDWTIAPGFTAFARISHDAYNENRETRIPWSYSEMGQGGYYLENLNRRETNADFLLSHQRNFGSFDLNVSGGGNYMKQRGFNNDVGGAGLSIPNLYRISNIPAGNRLANNYAYEKAIYSLYALASLGFSNQVYLDLTARNDWSSTLPADNRSYFYPSASLSWLANYTFDLPASISLLKLRGGWAQVGNDADPYQLKQSLGPGNWGDLVTTGISGTMLNAALKPEIATSVEGGIDLNMFNDRLRFDITYYNMVNRNQILPIKTASSSGFDNKLINAGKLQSRGWEAGLGFTPIDNRNGWTLDVNTNFSRNRVTLKELIPGMEYYELWGENGGGAYTFVGEQMGNMYGRGHAYVEDPASPYYRWPIIDYDGSNGGMQWQELDGRDNNVKVGNFNPDFLMGLQLNLRYKRFSVDMSFDWRSGGEFMSFTYRYGESDWKSQRQIDNLIPGSHYSPEELVNLLKSDPEKYIIPQNGNYPRVGGHTPETGGFGPDGDGVFIPGVWQDADGEYHEWLGGEGTQYIPITNAYPWGFNRQVTFDASFIKMRELSVSYRIPELFGVIQNATLSVFTRNLMLWNAAKIGIDPERAFWADPGRGGFRQGIERQNVMPWTMPLGFKLDVNF</sequence>
<feature type="region of interest" description="Disordered" evidence="8">
    <location>
        <begin position="159"/>
        <end position="189"/>
    </location>
</feature>
<dbReference type="Pfam" id="PF07715">
    <property type="entry name" value="Plug"/>
    <property type="match status" value="1"/>
</dbReference>
<keyword evidence="4 7" id="KW-0812">Transmembrane</keyword>
<dbReference type="Gene3D" id="2.60.40.1120">
    <property type="entry name" value="Carboxypeptidase-like, regulatory domain"/>
    <property type="match status" value="1"/>
</dbReference>
<dbReference type="AlphaFoldDB" id="A0A4R3KMV7"/>
<comment type="caution">
    <text evidence="11">The sequence shown here is derived from an EMBL/GenBank/DDBJ whole genome shotgun (WGS) entry which is preliminary data.</text>
</comment>
<feature type="signal peptide" evidence="9">
    <location>
        <begin position="1"/>
        <end position="26"/>
    </location>
</feature>
<evidence type="ECO:0000256" key="5">
    <source>
        <dbReference type="ARBA" id="ARBA00023136"/>
    </source>
</evidence>
<evidence type="ECO:0000256" key="1">
    <source>
        <dbReference type="ARBA" id="ARBA00004571"/>
    </source>
</evidence>
<dbReference type="SUPFAM" id="SSF49464">
    <property type="entry name" value="Carboxypeptidase regulatory domain-like"/>
    <property type="match status" value="1"/>
</dbReference>
<dbReference type="SUPFAM" id="SSF56935">
    <property type="entry name" value="Porins"/>
    <property type="match status" value="1"/>
</dbReference>
<feature type="compositionally biased region" description="Polar residues" evidence="8">
    <location>
        <begin position="527"/>
        <end position="545"/>
    </location>
</feature>
<evidence type="ECO:0000313" key="12">
    <source>
        <dbReference type="Proteomes" id="UP000295807"/>
    </source>
</evidence>
<dbReference type="RefSeq" id="WP_132130236.1">
    <property type="nucleotide sequence ID" value="NZ_CP042432.1"/>
</dbReference>
<dbReference type="PANTHER" id="PTHR30442:SF0">
    <property type="entry name" value="FE(3+) DICITRATE TRANSPORT PROTEIN FECA"/>
    <property type="match status" value="1"/>
</dbReference>
<dbReference type="NCBIfam" id="TIGR04057">
    <property type="entry name" value="SusC_RagA_signa"/>
    <property type="match status" value="1"/>
</dbReference>
<dbReference type="Pfam" id="PF13715">
    <property type="entry name" value="CarbopepD_reg_2"/>
    <property type="match status" value="1"/>
</dbReference>
<feature type="domain" description="TonB-dependent receptor plug" evidence="10">
    <location>
        <begin position="247"/>
        <end position="370"/>
    </location>
</feature>
<protein>
    <submittedName>
        <fullName evidence="11">TonB-linked SusC/RagA family outer membrane protein</fullName>
    </submittedName>
</protein>
<proteinExistence type="inferred from homology"/>
<dbReference type="GO" id="GO:0009279">
    <property type="term" value="C:cell outer membrane"/>
    <property type="evidence" value="ECO:0007669"/>
    <property type="project" value="UniProtKB-SubCell"/>
</dbReference>
<evidence type="ECO:0000256" key="3">
    <source>
        <dbReference type="ARBA" id="ARBA00022452"/>
    </source>
</evidence>
<dbReference type="InterPro" id="IPR008969">
    <property type="entry name" value="CarboxyPept-like_regulatory"/>
</dbReference>
<dbReference type="InterPro" id="IPR037066">
    <property type="entry name" value="Plug_dom_sf"/>
</dbReference>
<comment type="subcellular location">
    <subcellularLocation>
        <location evidence="1 7">Cell outer membrane</location>
        <topology evidence="1 7">Multi-pass membrane protein</topology>
    </subcellularLocation>
</comment>
<dbReference type="NCBIfam" id="TIGR04056">
    <property type="entry name" value="OMP_RagA_SusC"/>
    <property type="match status" value="1"/>
</dbReference>
<feature type="chain" id="PRO_5020864168" evidence="9">
    <location>
        <begin position="27"/>
        <end position="1221"/>
    </location>
</feature>
<evidence type="ECO:0000259" key="10">
    <source>
        <dbReference type="Pfam" id="PF07715"/>
    </source>
</evidence>
<evidence type="ECO:0000256" key="8">
    <source>
        <dbReference type="SAM" id="MobiDB-lite"/>
    </source>
</evidence>
<dbReference type="EMBL" id="SMAD01000012">
    <property type="protein sequence ID" value="TCS85524.1"/>
    <property type="molecule type" value="Genomic_DNA"/>
</dbReference>
<organism evidence="11 12">
    <name type="scientific">Anseongella ginsenosidimutans</name>
    <dbReference type="NCBI Taxonomy" id="496056"/>
    <lineage>
        <taxon>Bacteria</taxon>
        <taxon>Pseudomonadati</taxon>
        <taxon>Bacteroidota</taxon>
        <taxon>Sphingobacteriia</taxon>
        <taxon>Sphingobacteriales</taxon>
        <taxon>Sphingobacteriaceae</taxon>
        <taxon>Anseongella</taxon>
    </lineage>
</organism>
<dbReference type="PANTHER" id="PTHR30442">
    <property type="entry name" value="IRON III DICITRATE TRANSPORT PROTEIN FECA"/>
    <property type="match status" value="1"/>
</dbReference>
<keyword evidence="9" id="KW-0732">Signal</keyword>